<evidence type="ECO:0000313" key="2">
    <source>
        <dbReference type="Proteomes" id="UP001281761"/>
    </source>
</evidence>
<proteinExistence type="predicted"/>
<accession>A0ABQ9X4S2</accession>
<reference evidence="1 2" key="1">
    <citation type="journal article" date="2022" name="bioRxiv">
        <title>Genomics of Preaxostyla Flagellates Illuminates Evolutionary Transitions and the Path Towards Mitochondrial Loss.</title>
        <authorList>
            <person name="Novak L.V.F."/>
            <person name="Treitli S.C."/>
            <person name="Pyrih J."/>
            <person name="Halakuc P."/>
            <person name="Pipaliya S.V."/>
            <person name="Vacek V."/>
            <person name="Brzon O."/>
            <person name="Soukal P."/>
            <person name="Eme L."/>
            <person name="Dacks J.B."/>
            <person name="Karnkowska A."/>
            <person name="Elias M."/>
            <person name="Hampl V."/>
        </authorList>
    </citation>
    <scope>NUCLEOTIDE SEQUENCE [LARGE SCALE GENOMIC DNA]</scope>
    <source>
        <strain evidence="1">NAU3</strain>
        <tissue evidence="1">Gut</tissue>
    </source>
</reference>
<protein>
    <submittedName>
        <fullName evidence="1">Uncharacterized protein</fullName>
    </submittedName>
</protein>
<sequence>MPFLSNRTGSVQCGWIESDSQFLQADHQHASSITLSISPVERALCWEWRGNCGNGRQRNIERRITLDLDVGMLSVGEWTEIALTIRGSHTVSVGLFGVSEKFERSSRHSDCGDEVDSVWIVFRDIRNS</sequence>
<name>A0ABQ9X4S2_9EUKA</name>
<dbReference type="Proteomes" id="UP001281761">
    <property type="component" value="Unassembled WGS sequence"/>
</dbReference>
<gene>
    <name evidence="1" type="ORF">BLNAU_18290</name>
</gene>
<comment type="caution">
    <text evidence="1">The sequence shown here is derived from an EMBL/GenBank/DDBJ whole genome shotgun (WGS) entry which is preliminary data.</text>
</comment>
<keyword evidence="2" id="KW-1185">Reference proteome</keyword>
<evidence type="ECO:0000313" key="1">
    <source>
        <dbReference type="EMBL" id="KAK2946760.1"/>
    </source>
</evidence>
<dbReference type="EMBL" id="JARBJD010000219">
    <property type="protein sequence ID" value="KAK2946760.1"/>
    <property type="molecule type" value="Genomic_DNA"/>
</dbReference>
<organism evidence="1 2">
    <name type="scientific">Blattamonas nauphoetae</name>
    <dbReference type="NCBI Taxonomy" id="2049346"/>
    <lineage>
        <taxon>Eukaryota</taxon>
        <taxon>Metamonada</taxon>
        <taxon>Preaxostyla</taxon>
        <taxon>Oxymonadida</taxon>
        <taxon>Blattamonas</taxon>
    </lineage>
</organism>